<proteinExistence type="predicted"/>
<comment type="caution">
    <text evidence="1">The sequence shown here is derived from an EMBL/GenBank/DDBJ whole genome shotgun (WGS) entry which is preliminary data.</text>
</comment>
<sequence>MGSAFSTLRFSKQAFDLGPNGSHVSLRVTLRIVSSHAPKDPTDASAVDDKPPPLSGAAWFGADLVVGGTAECLACGEDSAHVVNGWLGVGSSSPAAGQARDAMVSVHWPGSRSSRAGF</sequence>
<keyword evidence="2" id="KW-1185">Reference proteome</keyword>
<accession>A0ABN3BGK3</accession>
<evidence type="ECO:0000313" key="1">
    <source>
        <dbReference type="EMBL" id="GAA2195982.1"/>
    </source>
</evidence>
<gene>
    <name evidence="1" type="ORF">GCM10009787_28320</name>
</gene>
<reference evidence="1 2" key="1">
    <citation type="journal article" date="2019" name="Int. J. Syst. Evol. Microbiol.">
        <title>The Global Catalogue of Microorganisms (GCM) 10K type strain sequencing project: providing services to taxonomists for standard genome sequencing and annotation.</title>
        <authorList>
            <consortium name="The Broad Institute Genomics Platform"/>
            <consortium name="The Broad Institute Genome Sequencing Center for Infectious Disease"/>
            <person name="Wu L."/>
            <person name="Ma J."/>
        </authorList>
    </citation>
    <scope>NUCLEOTIDE SEQUENCE [LARGE SCALE GENOMIC DNA]</scope>
    <source>
        <strain evidence="1 2">JCM 14924</strain>
    </source>
</reference>
<protein>
    <submittedName>
        <fullName evidence="1">Uncharacterized protein</fullName>
    </submittedName>
</protein>
<organism evidence="1 2">
    <name type="scientific">Streptomyces bangladeshensis</name>
    <dbReference type="NCBI Taxonomy" id="295352"/>
    <lineage>
        <taxon>Bacteria</taxon>
        <taxon>Bacillati</taxon>
        <taxon>Actinomycetota</taxon>
        <taxon>Actinomycetes</taxon>
        <taxon>Kitasatosporales</taxon>
        <taxon>Streptomycetaceae</taxon>
        <taxon>Streptomyces</taxon>
    </lineage>
</organism>
<dbReference type="Proteomes" id="UP001501391">
    <property type="component" value="Unassembled WGS sequence"/>
</dbReference>
<dbReference type="EMBL" id="BAAAOQ010000008">
    <property type="protein sequence ID" value="GAA2195982.1"/>
    <property type="molecule type" value="Genomic_DNA"/>
</dbReference>
<name>A0ABN3BGK3_9ACTN</name>
<evidence type="ECO:0000313" key="2">
    <source>
        <dbReference type="Proteomes" id="UP001501391"/>
    </source>
</evidence>